<dbReference type="GO" id="GO:0016791">
    <property type="term" value="F:phosphatase activity"/>
    <property type="evidence" value="ECO:0007669"/>
    <property type="project" value="TreeGrafter"/>
</dbReference>
<dbReference type="EMBL" id="FOQL01000003">
    <property type="protein sequence ID" value="SFI59560.1"/>
    <property type="molecule type" value="Genomic_DNA"/>
</dbReference>
<gene>
    <name evidence="2" type="ORF">SAMN05216206_2501</name>
</gene>
<dbReference type="InterPro" id="IPR029052">
    <property type="entry name" value="Metallo-depent_PP-like"/>
</dbReference>
<keyword evidence="3" id="KW-1185">Reference proteome</keyword>
<dbReference type="InterPro" id="IPR004843">
    <property type="entry name" value="Calcineurin-like_PHP"/>
</dbReference>
<protein>
    <submittedName>
        <fullName evidence="2">Serine/threonine protein phosphatase 1</fullName>
    </submittedName>
</protein>
<sequence>MSDFLKLGKNTSGRDFIVGDIHFKMPDFFYGLNALNFNPTRDRILSVGDLVDRGPDPASGLKLLDQPWFHMVMGNHEQMLIQAYDNDPYGSSPARGAAWWDLIDERSRYQIVQRLKSLPIAIELEAEQGLIGIVHADVPIGMGWSDFKNDIVNDETKHYALWGQERVRDAIVSGVHEVWRVCAGHTKVQAPLRLGNYLALDCTGGNEGALAFYAVKEDRIYSFDKSFEGEEWDGSLSPISSCNTLRS</sequence>
<feature type="domain" description="Calcineurin-like phosphoesterase" evidence="1">
    <location>
        <begin position="17"/>
        <end position="179"/>
    </location>
</feature>
<evidence type="ECO:0000259" key="1">
    <source>
        <dbReference type="Pfam" id="PF00149"/>
    </source>
</evidence>
<dbReference type="Gene3D" id="3.60.21.10">
    <property type="match status" value="1"/>
</dbReference>
<dbReference type="PANTHER" id="PTHR42850">
    <property type="entry name" value="METALLOPHOSPHOESTERASE"/>
    <property type="match status" value="1"/>
</dbReference>
<organism evidence="2 3">
    <name type="scientific">Pseudomonas guineae</name>
    <dbReference type="NCBI Taxonomy" id="425504"/>
    <lineage>
        <taxon>Bacteria</taxon>
        <taxon>Pseudomonadati</taxon>
        <taxon>Pseudomonadota</taxon>
        <taxon>Gammaproteobacteria</taxon>
        <taxon>Pseudomonadales</taxon>
        <taxon>Pseudomonadaceae</taxon>
        <taxon>Pseudomonas</taxon>
    </lineage>
</organism>
<dbReference type="STRING" id="425504.SAMN05216206_2501"/>
<dbReference type="GO" id="GO:0008803">
    <property type="term" value="F:bis(5'-nucleosyl)-tetraphosphatase (symmetrical) activity"/>
    <property type="evidence" value="ECO:0007669"/>
    <property type="project" value="TreeGrafter"/>
</dbReference>
<dbReference type="SUPFAM" id="SSF56300">
    <property type="entry name" value="Metallo-dependent phosphatases"/>
    <property type="match status" value="1"/>
</dbReference>
<dbReference type="OrthoDB" id="5296354at2"/>
<name>A0A1I3JHH1_9PSED</name>
<accession>A0A1I3JHH1</accession>
<proteinExistence type="predicted"/>
<evidence type="ECO:0000313" key="2">
    <source>
        <dbReference type="EMBL" id="SFI59560.1"/>
    </source>
</evidence>
<dbReference type="GO" id="GO:0110154">
    <property type="term" value="P:RNA decapping"/>
    <property type="evidence" value="ECO:0007669"/>
    <property type="project" value="TreeGrafter"/>
</dbReference>
<dbReference type="Proteomes" id="UP000243606">
    <property type="component" value="Unassembled WGS sequence"/>
</dbReference>
<dbReference type="GO" id="GO:0005737">
    <property type="term" value="C:cytoplasm"/>
    <property type="evidence" value="ECO:0007669"/>
    <property type="project" value="TreeGrafter"/>
</dbReference>
<dbReference type="InterPro" id="IPR050126">
    <property type="entry name" value="Ap4A_hydrolase"/>
</dbReference>
<dbReference type="PANTHER" id="PTHR42850:SF4">
    <property type="entry name" value="ZINC-DEPENDENT ENDOPOLYPHOSPHATASE"/>
    <property type="match status" value="1"/>
</dbReference>
<dbReference type="AlphaFoldDB" id="A0A1I3JHH1"/>
<dbReference type="Pfam" id="PF00149">
    <property type="entry name" value="Metallophos"/>
    <property type="match status" value="1"/>
</dbReference>
<evidence type="ECO:0000313" key="3">
    <source>
        <dbReference type="Proteomes" id="UP000243606"/>
    </source>
</evidence>
<reference evidence="3" key="1">
    <citation type="submission" date="2016-10" db="EMBL/GenBank/DDBJ databases">
        <authorList>
            <person name="Varghese N."/>
            <person name="Submissions S."/>
        </authorList>
    </citation>
    <scope>NUCLEOTIDE SEQUENCE [LARGE SCALE GENOMIC DNA]</scope>
    <source>
        <strain evidence="3">LMG 24016</strain>
    </source>
</reference>
<dbReference type="RefSeq" id="WP_090242397.1">
    <property type="nucleotide sequence ID" value="NZ_FOQL01000003.1"/>
</dbReference>